<dbReference type="EMBL" id="LICA01000007">
    <property type="protein sequence ID" value="KRO97318.1"/>
    <property type="molecule type" value="Genomic_DNA"/>
</dbReference>
<sequence length="288" mass="31702">MSLMHSQNLINIITDALPDLNKSETKVAQVILADPDAATSSSIATLAKKASVSEPSVNRFCKRFNATGFPDFKLKLAKSLVSGIRFVNRNVNPDDDVTSYTPKIFDSTINDLALVRDKISHRVVNCVVDKLIQAKRIYFFGMGTSGSVARDAENKFFRFNLPVSYHDDVLMMRMLASTGTTGDVFFVISHTGRTKEIIDVVQIARESGATIIALTSPGSPLAAISSISLDVDVPENTDEYMPMTSRIVHLVILDVLATGFTLRRGPDFLPHLEKIKNSLLPTRLKKDN</sequence>
<evidence type="ECO:0000256" key="1">
    <source>
        <dbReference type="ARBA" id="ARBA00023015"/>
    </source>
</evidence>
<dbReference type="SUPFAM" id="SSF53697">
    <property type="entry name" value="SIS domain"/>
    <property type="match status" value="1"/>
</dbReference>
<feature type="domain" description="SIS" evidence="5">
    <location>
        <begin position="127"/>
        <end position="266"/>
    </location>
</feature>
<dbReference type="PANTHER" id="PTHR30514:SF1">
    <property type="entry name" value="HTH-TYPE TRANSCRIPTIONAL REGULATOR HEXR-RELATED"/>
    <property type="match status" value="1"/>
</dbReference>
<dbReference type="Proteomes" id="UP000051213">
    <property type="component" value="Unassembled WGS sequence"/>
</dbReference>
<dbReference type="InterPro" id="IPR046348">
    <property type="entry name" value="SIS_dom_sf"/>
</dbReference>
<evidence type="ECO:0000256" key="3">
    <source>
        <dbReference type="ARBA" id="ARBA00023163"/>
    </source>
</evidence>
<dbReference type="PANTHER" id="PTHR30514">
    <property type="entry name" value="GLUCOKINASE"/>
    <property type="match status" value="1"/>
</dbReference>
<evidence type="ECO:0000313" key="6">
    <source>
        <dbReference type="EMBL" id="KRO97318.1"/>
    </source>
</evidence>
<evidence type="ECO:0000313" key="7">
    <source>
        <dbReference type="Proteomes" id="UP000051213"/>
    </source>
</evidence>
<name>A0A0R2UCW3_9GAMM</name>
<gene>
    <name evidence="6" type="ORF">ABS24_05265</name>
</gene>
<dbReference type="SUPFAM" id="SSF46689">
    <property type="entry name" value="Homeodomain-like"/>
    <property type="match status" value="1"/>
</dbReference>
<dbReference type="InterPro" id="IPR001347">
    <property type="entry name" value="SIS_dom"/>
</dbReference>
<dbReference type="InterPro" id="IPR000281">
    <property type="entry name" value="HTH_RpiR"/>
</dbReference>
<accession>A0A0R2UCW3</accession>
<dbReference type="InterPro" id="IPR009057">
    <property type="entry name" value="Homeodomain-like_sf"/>
</dbReference>
<dbReference type="InterPro" id="IPR047640">
    <property type="entry name" value="RpiR-like"/>
</dbReference>
<dbReference type="AlphaFoldDB" id="A0A0R2UCW3"/>
<dbReference type="Gene3D" id="1.10.10.10">
    <property type="entry name" value="Winged helix-like DNA-binding domain superfamily/Winged helix DNA-binding domain"/>
    <property type="match status" value="1"/>
</dbReference>
<organism evidence="6 7">
    <name type="scientific">SAR92 bacterium BACL26 MAG-121220-bin70</name>
    <dbReference type="NCBI Taxonomy" id="1655626"/>
    <lineage>
        <taxon>Bacteria</taxon>
        <taxon>Pseudomonadati</taxon>
        <taxon>Pseudomonadota</taxon>
        <taxon>Gammaproteobacteria</taxon>
        <taxon>Cellvibrionales</taxon>
        <taxon>Porticoccaceae</taxon>
        <taxon>SAR92 clade</taxon>
    </lineage>
</organism>
<keyword evidence="3" id="KW-0804">Transcription</keyword>
<dbReference type="PROSITE" id="PS51071">
    <property type="entry name" value="HTH_RPIR"/>
    <property type="match status" value="1"/>
</dbReference>
<dbReference type="PROSITE" id="PS51464">
    <property type="entry name" value="SIS"/>
    <property type="match status" value="1"/>
</dbReference>
<evidence type="ECO:0000259" key="5">
    <source>
        <dbReference type="PROSITE" id="PS51464"/>
    </source>
</evidence>
<feature type="domain" description="HTH rpiR-type" evidence="4">
    <location>
        <begin position="7"/>
        <end position="83"/>
    </location>
</feature>
<proteinExistence type="predicted"/>
<dbReference type="GO" id="GO:0097367">
    <property type="term" value="F:carbohydrate derivative binding"/>
    <property type="evidence" value="ECO:0007669"/>
    <property type="project" value="InterPro"/>
</dbReference>
<evidence type="ECO:0000259" key="4">
    <source>
        <dbReference type="PROSITE" id="PS51071"/>
    </source>
</evidence>
<dbReference type="InterPro" id="IPR036388">
    <property type="entry name" value="WH-like_DNA-bd_sf"/>
</dbReference>
<evidence type="ECO:0000256" key="2">
    <source>
        <dbReference type="ARBA" id="ARBA00023125"/>
    </source>
</evidence>
<protein>
    <submittedName>
        <fullName evidence="6">Transcriptional regulator</fullName>
    </submittedName>
</protein>
<dbReference type="Gene3D" id="3.40.50.10490">
    <property type="entry name" value="Glucose-6-phosphate isomerase like protein, domain 1"/>
    <property type="match status" value="1"/>
</dbReference>
<dbReference type="Pfam" id="PF01380">
    <property type="entry name" value="SIS"/>
    <property type="match status" value="1"/>
</dbReference>
<dbReference type="NCBIfam" id="NF008451">
    <property type="entry name" value="PRK11302.1"/>
    <property type="match status" value="1"/>
</dbReference>
<dbReference type="CDD" id="cd05013">
    <property type="entry name" value="SIS_RpiR"/>
    <property type="match status" value="1"/>
</dbReference>
<keyword evidence="1" id="KW-0805">Transcription regulation</keyword>
<dbReference type="Pfam" id="PF01418">
    <property type="entry name" value="HTH_6"/>
    <property type="match status" value="1"/>
</dbReference>
<dbReference type="InterPro" id="IPR035472">
    <property type="entry name" value="RpiR-like_SIS"/>
</dbReference>
<dbReference type="GO" id="GO:1901135">
    <property type="term" value="P:carbohydrate derivative metabolic process"/>
    <property type="evidence" value="ECO:0007669"/>
    <property type="project" value="InterPro"/>
</dbReference>
<reference evidence="6 7" key="1">
    <citation type="submission" date="2015-10" db="EMBL/GenBank/DDBJ databases">
        <title>Metagenome-Assembled Genomes uncover a global brackish microbiome.</title>
        <authorList>
            <person name="Hugerth L.W."/>
            <person name="Larsson J."/>
            <person name="Alneberg J."/>
            <person name="Lindh M.V."/>
            <person name="Legrand C."/>
            <person name="Pinhassi J."/>
            <person name="Andersson A.F."/>
        </authorList>
    </citation>
    <scope>NUCLEOTIDE SEQUENCE [LARGE SCALE GENOMIC DNA]</scope>
    <source>
        <strain evidence="6">BACL26 MAG-121220-bin70</strain>
    </source>
</reference>
<dbReference type="GO" id="GO:0003700">
    <property type="term" value="F:DNA-binding transcription factor activity"/>
    <property type="evidence" value="ECO:0007669"/>
    <property type="project" value="InterPro"/>
</dbReference>
<dbReference type="GO" id="GO:0003677">
    <property type="term" value="F:DNA binding"/>
    <property type="evidence" value="ECO:0007669"/>
    <property type="project" value="UniProtKB-KW"/>
</dbReference>
<comment type="caution">
    <text evidence="6">The sequence shown here is derived from an EMBL/GenBank/DDBJ whole genome shotgun (WGS) entry which is preliminary data.</text>
</comment>
<keyword evidence="2" id="KW-0238">DNA-binding</keyword>